<dbReference type="GO" id="GO:0051213">
    <property type="term" value="F:dioxygenase activity"/>
    <property type="evidence" value="ECO:0007669"/>
    <property type="project" value="UniProtKB-KW"/>
</dbReference>
<feature type="repeat" description="TPR" evidence="4">
    <location>
        <begin position="78"/>
        <end position="111"/>
    </location>
</feature>
<dbReference type="Pfam" id="PF05118">
    <property type="entry name" value="Asp_Arg_Hydrox"/>
    <property type="match status" value="1"/>
</dbReference>
<dbReference type="SMART" id="SM00028">
    <property type="entry name" value="TPR"/>
    <property type="match status" value="4"/>
</dbReference>
<dbReference type="Gene3D" id="1.25.40.10">
    <property type="entry name" value="Tetratricopeptide repeat domain"/>
    <property type="match status" value="1"/>
</dbReference>
<dbReference type="InterPro" id="IPR019734">
    <property type="entry name" value="TPR_rpt"/>
</dbReference>
<dbReference type="InterPro" id="IPR007803">
    <property type="entry name" value="Asp/Arg/Pro-Hydrxlase"/>
</dbReference>
<dbReference type="Pfam" id="PF13432">
    <property type="entry name" value="TPR_16"/>
    <property type="match status" value="1"/>
</dbReference>
<dbReference type="Gene3D" id="2.60.120.330">
    <property type="entry name" value="B-lactam Antibiotic, Isopenicillin N Synthase, Chain"/>
    <property type="match status" value="1"/>
</dbReference>
<dbReference type="SUPFAM" id="SSF51197">
    <property type="entry name" value="Clavaminate synthase-like"/>
    <property type="match status" value="1"/>
</dbReference>
<dbReference type="InterPro" id="IPR051821">
    <property type="entry name" value="Asp/Asn_beta-hydroxylase"/>
</dbReference>
<dbReference type="OrthoDB" id="21665at2"/>
<dbReference type="InterPro" id="IPR011990">
    <property type="entry name" value="TPR-like_helical_dom_sf"/>
</dbReference>
<evidence type="ECO:0000256" key="2">
    <source>
        <dbReference type="ARBA" id="ARBA00022964"/>
    </source>
</evidence>
<dbReference type="GO" id="GO:0016020">
    <property type="term" value="C:membrane"/>
    <property type="evidence" value="ECO:0007669"/>
    <property type="project" value="TreeGrafter"/>
</dbReference>
<keyword evidence="3" id="KW-0560">Oxidoreductase</keyword>
<evidence type="ECO:0000313" key="7">
    <source>
        <dbReference type="Proteomes" id="UP000295293"/>
    </source>
</evidence>
<dbReference type="Proteomes" id="UP000295293">
    <property type="component" value="Unassembled WGS sequence"/>
</dbReference>
<gene>
    <name evidence="6" type="ORF">DFR29_102283</name>
</gene>
<sequence length="436" mass="48632">MTAPAPPAALAAQLEQARNAATQGRIAEAEAHYQRLLALLPDSAEALNFLAMCALARQQPAQAIALLERARALVPADAETLKSLGLAYRQAGRTDEAVASLGAAVEQAPDYFLARFHLATLLQQLGRDDEALPVFFRALRDAQDRGHWRDQQSTPPGLRQAVVAAMRYVDEGRHRLFDGVLAPLRQRYGAQELGRVEQALAIYLGDAPAQYADPAQRPLFLFFPGIASQGYYERERFPWLETLEQHTDAIRLELLNLLAAEHGFEPFLRFDSLKRVEDYLRGPSGQAGWTGFFFYRHGERREENCARCPLTSQVLDALPIVRIREHAPEVLYSLLTPGAHILPHRGVTNTRLVTHLPLIVPDHCALRVGGVDHVWQEGRCVVFDDTYEHEAWNRSEQTRVVLILDTWHPDLSEAERAAVTDLVGAIGGFNQRAGLK</sequence>
<keyword evidence="4" id="KW-0802">TPR repeat</keyword>
<keyword evidence="2" id="KW-0223">Dioxygenase</keyword>
<dbReference type="AlphaFoldDB" id="A0A4R6Z768"/>
<dbReference type="Pfam" id="PF14559">
    <property type="entry name" value="TPR_19"/>
    <property type="match status" value="1"/>
</dbReference>
<proteinExistence type="inferred from homology"/>
<comment type="similarity">
    <text evidence="1">Belongs to the aspartyl/asparaginyl beta-hydroxylase family.</text>
</comment>
<evidence type="ECO:0000313" key="6">
    <source>
        <dbReference type="EMBL" id="TDR47623.1"/>
    </source>
</evidence>
<evidence type="ECO:0000256" key="4">
    <source>
        <dbReference type="PROSITE-ProRule" id="PRU00339"/>
    </source>
</evidence>
<dbReference type="PANTHER" id="PTHR46332">
    <property type="entry name" value="ASPARTATE BETA-HYDROXYLASE DOMAIN-CONTAINING PROTEIN 2"/>
    <property type="match status" value="1"/>
</dbReference>
<comment type="caution">
    <text evidence="6">The sequence shown here is derived from an EMBL/GenBank/DDBJ whole genome shotgun (WGS) entry which is preliminary data.</text>
</comment>
<dbReference type="SUPFAM" id="SSF48452">
    <property type="entry name" value="TPR-like"/>
    <property type="match status" value="1"/>
</dbReference>
<reference evidence="6 7" key="1">
    <citation type="submission" date="2019-03" db="EMBL/GenBank/DDBJ databases">
        <title>Genomic Encyclopedia of Type Strains, Phase IV (KMG-IV): sequencing the most valuable type-strain genomes for metagenomic binning, comparative biology and taxonomic classification.</title>
        <authorList>
            <person name="Goeker M."/>
        </authorList>
    </citation>
    <scope>NUCLEOTIDE SEQUENCE [LARGE SCALE GENOMIC DNA]</scope>
    <source>
        <strain evidence="6 7">DSM 21667</strain>
    </source>
</reference>
<evidence type="ECO:0000256" key="1">
    <source>
        <dbReference type="ARBA" id="ARBA00007730"/>
    </source>
</evidence>
<protein>
    <submittedName>
        <fullName evidence="6">Aspartate beta-hydroxylase</fullName>
    </submittedName>
</protein>
<dbReference type="PROSITE" id="PS50005">
    <property type="entry name" value="TPR"/>
    <property type="match status" value="1"/>
</dbReference>
<evidence type="ECO:0000256" key="3">
    <source>
        <dbReference type="ARBA" id="ARBA00023002"/>
    </source>
</evidence>
<accession>A0A4R6Z768</accession>
<dbReference type="InterPro" id="IPR027443">
    <property type="entry name" value="IPNS-like_sf"/>
</dbReference>
<dbReference type="PANTHER" id="PTHR46332:SF5">
    <property type="entry name" value="ASPARTATE BETA-HYDROXYLASE DOMAIN CONTAINING 2"/>
    <property type="match status" value="1"/>
</dbReference>
<organism evidence="6 7">
    <name type="scientific">Tahibacter aquaticus</name>
    <dbReference type="NCBI Taxonomy" id="520092"/>
    <lineage>
        <taxon>Bacteria</taxon>
        <taxon>Pseudomonadati</taxon>
        <taxon>Pseudomonadota</taxon>
        <taxon>Gammaproteobacteria</taxon>
        <taxon>Lysobacterales</taxon>
        <taxon>Rhodanobacteraceae</taxon>
        <taxon>Tahibacter</taxon>
    </lineage>
</organism>
<evidence type="ECO:0000259" key="5">
    <source>
        <dbReference type="Pfam" id="PF05118"/>
    </source>
</evidence>
<keyword evidence="7" id="KW-1185">Reference proteome</keyword>
<name>A0A4R6Z768_9GAMM</name>
<dbReference type="RefSeq" id="WP_133817340.1">
    <property type="nucleotide sequence ID" value="NZ_SNZH01000002.1"/>
</dbReference>
<dbReference type="EMBL" id="SNZH01000002">
    <property type="protein sequence ID" value="TDR47623.1"/>
    <property type="molecule type" value="Genomic_DNA"/>
</dbReference>
<feature type="domain" description="Aspartyl/asparaginy/proline hydroxylase" evidence="5">
    <location>
        <begin position="244"/>
        <end position="409"/>
    </location>
</feature>